<comment type="caution">
    <text evidence="3">The sequence shown here is derived from an EMBL/GenBank/DDBJ whole genome shotgun (WGS) entry which is preliminary data.</text>
</comment>
<feature type="domain" description="DUF2314" evidence="2">
    <location>
        <begin position="36"/>
        <end position="156"/>
    </location>
</feature>
<protein>
    <recommendedName>
        <fullName evidence="2">DUF2314 domain-containing protein</fullName>
    </recommendedName>
</protein>
<name>A0ABP7TWT3_9BACT</name>
<dbReference type="RefSeq" id="WP_345052513.1">
    <property type="nucleotide sequence ID" value="NZ_BAABDK010000013.1"/>
</dbReference>
<keyword evidence="4" id="KW-1185">Reference proteome</keyword>
<proteinExistence type="predicted"/>
<evidence type="ECO:0000313" key="4">
    <source>
        <dbReference type="Proteomes" id="UP001501469"/>
    </source>
</evidence>
<dbReference type="InterPro" id="IPR018756">
    <property type="entry name" value="DUF2314"/>
</dbReference>
<keyword evidence="1" id="KW-0732">Signal</keyword>
<evidence type="ECO:0000259" key="2">
    <source>
        <dbReference type="Pfam" id="PF10077"/>
    </source>
</evidence>
<dbReference type="PROSITE" id="PS51257">
    <property type="entry name" value="PROKAR_LIPOPROTEIN"/>
    <property type="match status" value="1"/>
</dbReference>
<dbReference type="Proteomes" id="UP001501469">
    <property type="component" value="Unassembled WGS sequence"/>
</dbReference>
<dbReference type="Pfam" id="PF10077">
    <property type="entry name" value="DUF2314"/>
    <property type="match status" value="1"/>
</dbReference>
<feature type="chain" id="PRO_5046691807" description="DUF2314 domain-containing protein" evidence="1">
    <location>
        <begin position="20"/>
        <end position="189"/>
    </location>
</feature>
<sequence length="189" mass="21149">MRLTLFILLIIILSFSACTSEDTSASKGIYDVEAGDPEMLATMRKARATLPHFLAAVQQHDSASSNFAVKLPYADGDEMEYIWLGKPAFESGKWYGTVDNTPEYTHEVKEGERVAFDTAKVADWNYTKSGELIGGYSIRLLRNRMKPEERAKFDKSISWIIKQKAATESSVAAFCFSGSLLLRWDANSK</sequence>
<accession>A0ABP7TWT3</accession>
<reference evidence="4" key="1">
    <citation type="journal article" date="2019" name="Int. J. Syst. Evol. Microbiol.">
        <title>The Global Catalogue of Microorganisms (GCM) 10K type strain sequencing project: providing services to taxonomists for standard genome sequencing and annotation.</title>
        <authorList>
            <consortium name="The Broad Institute Genomics Platform"/>
            <consortium name="The Broad Institute Genome Sequencing Center for Infectious Disease"/>
            <person name="Wu L."/>
            <person name="Ma J."/>
        </authorList>
    </citation>
    <scope>NUCLEOTIDE SEQUENCE [LARGE SCALE GENOMIC DNA]</scope>
    <source>
        <strain evidence="4">JCM 17225</strain>
    </source>
</reference>
<gene>
    <name evidence="3" type="ORF">GCM10022409_15590</name>
</gene>
<evidence type="ECO:0000256" key="1">
    <source>
        <dbReference type="SAM" id="SignalP"/>
    </source>
</evidence>
<feature type="signal peptide" evidence="1">
    <location>
        <begin position="1"/>
        <end position="19"/>
    </location>
</feature>
<organism evidence="3 4">
    <name type="scientific">Hymenobacter glaciei</name>
    <dbReference type="NCBI Taxonomy" id="877209"/>
    <lineage>
        <taxon>Bacteria</taxon>
        <taxon>Pseudomonadati</taxon>
        <taxon>Bacteroidota</taxon>
        <taxon>Cytophagia</taxon>
        <taxon>Cytophagales</taxon>
        <taxon>Hymenobacteraceae</taxon>
        <taxon>Hymenobacter</taxon>
    </lineage>
</organism>
<evidence type="ECO:0000313" key="3">
    <source>
        <dbReference type="EMBL" id="GAA4032230.1"/>
    </source>
</evidence>
<dbReference type="EMBL" id="BAABDK010000013">
    <property type="protein sequence ID" value="GAA4032230.1"/>
    <property type="molecule type" value="Genomic_DNA"/>
</dbReference>